<comment type="caution">
    <text evidence="6">The sequence shown here is derived from an EMBL/GenBank/DDBJ whole genome shotgun (WGS) entry which is preliminary data.</text>
</comment>
<dbReference type="AlphaFoldDB" id="A0AAQ1MAT5"/>
<dbReference type="Proteomes" id="UP000474718">
    <property type="component" value="Unassembled WGS sequence"/>
</dbReference>
<protein>
    <submittedName>
        <fullName evidence="6">Thioesterase superfamily</fullName>
    </submittedName>
</protein>
<organism evidence="6 7">
    <name type="scientific">Bittarella massiliensis</name>
    <name type="common">ex Durand et al. 2017</name>
    <dbReference type="NCBI Taxonomy" id="1720313"/>
    <lineage>
        <taxon>Bacteria</taxon>
        <taxon>Bacillati</taxon>
        <taxon>Bacillota</taxon>
        <taxon>Clostridia</taxon>
        <taxon>Eubacteriales</taxon>
        <taxon>Oscillospiraceae</taxon>
        <taxon>Bittarella (ex Durand et al. 2017)</taxon>
    </lineage>
</organism>
<feature type="active site" evidence="1">
    <location>
        <position position="67"/>
    </location>
</feature>
<feature type="binding site" evidence="2">
    <location>
        <position position="60"/>
    </location>
    <ligand>
        <name>substrate</name>
    </ligand>
</feature>
<evidence type="ECO:0000313" key="7">
    <source>
        <dbReference type="Proteomes" id="UP000184089"/>
    </source>
</evidence>
<dbReference type="CDD" id="cd03440">
    <property type="entry name" value="hot_dog"/>
    <property type="match status" value="1"/>
</dbReference>
<dbReference type="InterPro" id="IPR029069">
    <property type="entry name" value="HotDog_dom_sf"/>
</dbReference>
<proteinExistence type="predicted"/>
<keyword evidence="8" id="KW-1185">Reference proteome</keyword>
<feature type="active site" evidence="1">
    <location>
        <position position="41"/>
    </location>
</feature>
<evidence type="ECO:0000256" key="2">
    <source>
        <dbReference type="PIRSR" id="PIRSR014972-2"/>
    </source>
</evidence>
<dbReference type="EMBL" id="WWVX01000012">
    <property type="protein sequence ID" value="MZL70918.1"/>
    <property type="molecule type" value="Genomic_DNA"/>
</dbReference>
<evidence type="ECO:0000256" key="1">
    <source>
        <dbReference type="PIRSR" id="PIRSR014972-1"/>
    </source>
</evidence>
<feature type="binding site" evidence="2">
    <location>
        <position position="60"/>
    </location>
    <ligand>
        <name>CoA</name>
        <dbReference type="ChEBI" id="CHEBI:57287"/>
    </ligand>
</feature>
<dbReference type="PANTHER" id="PTHR36934">
    <property type="entry name" value="BLR0278 PROTEIN"/>
    <property type="match status" value="1"/>
</dbReference>
<dbReference type="Gene3D" id="3.10.129.10">
    <property type="entry name" value="Hotdog Thioesterase"/>
    <property type="match status" value="1"/>
</dbReference>
<dbReference type="Proteomes" id="UP000184089">
    <property type="component" value="Unassembled WGS sequence"/>
</dbReference>
<dbReference type="InterPro" id="IPR054485">
    <property type="entry name" value="FlK-like_dom"/>
</dbReference>
<feature type="compositionally biased region" description="Polar residues" evidence="3">
    <location>
        <begin position="1"/>
        <end position="12"/>
    </location>
</feature>
<feature type="binding site" evidence="2">
    <location>
        <position position="111"/>
    </location>
    <ligand>
        <name>substrate</name>
    </ligand>
</feature>
<feature type="active site" evidence="1">
    <location>
        <position position="33"/>
    </location>
</feature>
<dbReference type="EMBL" id="FQVY01000001">
    <property type="protein sequence ID" value="SHF62070.1"/>
    <property type="molecule type" value="Genomic_DNA"/>
</dbReference>
<dbReference type="PANTHER" id="PTHR36934:SF1">
    <property type="entry name" value="THIOESTERASE DOMAIN-CONTAINING PROTEIN"/>
    <property type="match status" value="1"/>
</dbReference>
<gene>
    <name evidence="5" type="ORF">GT747_14345</name>
    <name evidence="6" type="ORF">SAMN05444424_0089</name>
</gene>
<sequence length="129" mass="13695">MEQENRSYTATEEVTPEKTAKAVGSGELEVYATPAMLALMEQAAAACLAPLLKEGETSVGAQIGSTHLSPSPLGATVRATATLLSFDGRTARFAVTAEDDFGKIGEGEHTRAVVGAQRFLQRMREKKPL</sequence>
<dbReference type="SUPFAM" id="SSF54637">
    <property type="entry name" value="Thioesterase/thiol ester dehydrase-isomerase"/>
    <property type="match status" value="1"/>
</dbReference>
<evidence type="ECO:0000313" key="6">
    <source>
        <dbReference type="EMBL" id="SHF62070.1"/>
    </source>
</evidence>
<dbReference type="RefSeq" id="WP_021658819.1">
    <property type="nucleotide sequence ID" value="NZ_FQVY01000001.1"/>
</dbReference>
<name>A0AAQ1MAT5_9FIRM</name>
<accession>A0AAQ1MAT5</accession>
<dbReference type="PIRSF" id="PIRSF014972">
    <property type="entry name" value="FlK"/>
    <property type="match status" value="1"/>
</dbReference>
<feature type="domain" description="Fluoroacetyl-CoA-specific thioesterase-like" evidence="4">
    <location>
        <begin position="14"/>
        <end position="115"/>
    </location>
</feature>
<evidence type="ECO:0000259" key="4">
    <source>
        <dbReference type="Pfam" id="PF22636"/>
    </source>
</evidence>
<evidence type="ECO:0000256" key="3">
    <source>
        <dbReference type="SAM" id="MobiDB-lite"/>
    </source>
</evidence>
<reference evidence="7" key="1">
    <citation type="submission" date="2016-11" db="EMBL/GenBank/DDBJ databases">
        <authorList>
            <person name="Jaros S."/>
            <person name="Januszkiewicz K."/>
            <person name="Wedrychowicz H."/>
        </authorList>
    </citation>
    <scope>NUCLEOTIDE SEQUENCE [LARGE SCALE GENOMIC DNA]</scope>
    <source>
        <strain evidence="7">DSM 4029</strain>
    </source>
</reference>
<reference evidence="5 8" key="3">
    <citation type="journal article" date="2019" name="Nat. Med.">
        <title>A library of human gut bacterial isolates paired with longitudinal multiomics data enables mechanistic microbiome research.</title>
        <authorList>
            <person name="Poyet M."/>
            <person name="Groussin M."/>
            <person name="Gibbons S.M."/>
            <person name="Avila-Pacheco J."/>
            <person name="Jiang X."/>
            <person name="Kearney S.M."/>
            <person name="Perrotta A.R."/>
            <person name="Berdy B."/>
            <person name="Zhao S."/>
            <person name="Lieberman T.D."/>
            <person name="Swanson P.K."/>
            <person name="Smith M."/>
            <person name="Roesemann S."/>
            <person name="Alexander J.E."/>
            <person name="Rich S.A."/>
            <person name="Livny J."/>
            <person name="Vlamakis H."/>
            <person name="Clish C."/>
            <person name="Bullock K."/>
            <person name="Deik A."/>
            <person name="Scott J."/>
            <person name="Pierce K.A."/>
            <person name="Xavier R.J."/>
            <person name="Alm E.J."/>
        </authorList>
    </citation>
    <scope>NUCLEOTIDE SEQUENCE [LARGE SCALE GENOMIC DNA]</scope>
    <source>
        <strain evidence="5 8">BIOML-A2</strain>
    </source>
</reference>
<evidence type="ECO:0000313" key="5">
    <source>
        <dbReference type="EMBL" id="MZL70918.1"/>
    </source>
</evidence>
<feature type="region of interest" description="Disordered" evidence="3">
    <location>
        <begin position="1"/>
        <end position="22"/>
    </location>
</feature>
<evidence type="ECO:0000313" key="8">
    <source>
        <dbReference type="Proteomes" id="UP000474718"/>
    </source>
</evidence>
<reference evidence="6" key="2">
    <citation type="submission" date="2016-11" db="EMBL/GenBank/DDBJ databases">
        <authorList>
            <person name="Varghese N."/>
            <person name="Submissions S."/>
        </authorList>
    </citation>
    <scope>NUCLEOTIDE SEQUENCE</scope>
    <source>
        <strain evidence="6">DSM 4029</strain>
    </source>
</reference>
<dbReference type="InterPro" id="IPR025540">
    <property type="entry name" value="FlK"/>
</dbReference>
<dbReference type="Pfam" id="PF22636">
    <property type="entry name" value="FlK"/>
    <property type="match status" value="1"/>
</dbReference>